<feature type="region of interest" description="Disordered" evidence="1">
    <location>
        <begin position="394"/>
        <end position="424"/>
    </location>
</feature>
<dbReference type="GeneID" id="106805520"/>
<dbReference type="Pfam" id="PF00168">
    <property type="entry name" value="C2"/>
    <property type="match status" value="2"/>
</dbReference>
<keyword evidence="2" id="KW-1133">Transmembrane helix</keyword>
<keyword evidence="2" id="KW-0812">Transmembrane</keyword>
<dbReference type="SMART" id="SM00239">
    <property type="entry name" value="C2"/>
    <property type="match status" value="2"/>
</dbReference>
<dbReference type="InterPro" id="IPR000008">
    <property type="entry name" value="C2_dom"/>
</dbReference>
<evidence type="ECO:0000259" key="3">
    <source>
        <dbReference type="PROSITE" id="PS50004"/>
    </source>
</evidence>
<dbReference type="Proteomes" id="UP000695022">
    <property type="component" value="Unplaced"/>
</dbReference>
<dbReference type="InterPro" id="IPR043541">
    <property type="entry name" value="SYT14/14L/16"/>
</dbReference>
<proteinExistence type="predicted"/>
<reference evidence="5" key="1">
    <citation type="submission" date="2025-08" db="UniProtKB">
        <authorList>
            <consortium name="RefSeq"/>
        </authorList>
    </citation>
    <scope>IDENTIFICATION</scope>
</reference>
<name>A0ABM1DRQ9_PRICU</name>
<dbReference type="PROSITE" id="PS50004">
    <property type="entry name" value="C2"/>
    <property type="match status" value="2"/>
</dbReference>
<evidence type="ECO:0000256" key="2">
    <source>
        <dbReference type="SAM" id="Phobius"/>
    </source>
</evidence>
<sequence length="567" mass="61966">MSIPPQAYAFLGAVAGFVIVLVIFFLYLHKKLCFSEVGGFPCCDKPLRKKDPKLKELSNAYSYEDQDTSSDSDDEVLRRLQASMSAHTISKANICSNSGHFGTSEPVIRQASLTRVPGLSKQPSLGSGTAAAAAAAAAAASSGAAADAREEREPNTGVLISLGDADSSPMRSGRAHSLAVREHHVTMSASSLDGSGVEDSDDQVMIIPGDEEAAHTDAGAMAAAVPKYDNQAYHDGEPQSGRALSAYGETVTSDEHLFDVSDLHPEPSLISRCGTLEVTLGYDLPRRRMNVVVHHAQNIPSKDRGGASHTQVRLLLLPTKKQRFKTKIRVGENPEFSETFVCSKVNPEDVSAMGMRFRLYGCERMRRQRMIGENVISFAQLNLDQETTHVLHLEPRSNLSHSDSKTDVTSLSRSDSASSTQSMQHGGVPELMIGLAYNGTTGRLSVDVIKGSHFRNMAMQRAPDTYVKLSLMGANGQEVARSKTSIRRGQPNPLYKETFMFQVALFQLPEVTLMVSVYNKRSMKRKEMVGWFSLGINSSGEEELSHWNDMRESKGDPVCRWHVLLEA</sequence>
<evidence type="ECO:0000313" key="5">
    <source>
        <dbReference type="RefSeq" id="XP_014662630.1"/>
    </source>
</evidence>
<evidence type="ECO:0000256" key="1">
    <source>
        <dbReference type="SAM" id="MobiDB-lite"/>
    </source>
</evidence>
<dbReference type="Gene3D" id="2.60.40.150">
    <property type="entry name" value="C2 domain"/>
    <property type="match status" value="2"/>
</dbReference>
<keyword evidence="2" id="KW-0472">Membrane</keyword>
<feature type="domain" description="C2" evidence="3">
    <location>
        <begin position="272"/>
        <end position="391"/>
    </location>
</feature>
<evidence type="ECO:0000313" key="4">
    <source>
        <dbReference type="Proteomes" id="UP000695022"/>
    </source>
</evidence>
<protein>
    <submittedName>
        <fullName evidence="5">Synaptotagmin-14-like isoform X3</fullName>
    </submittedName>
</protein>
<feature type="transmembrane region" description="Helical" evidence="2">
    <location>
        <begin position="7"/>
        <end position="28"/>
    </location>
</feature>
<feature type="compositionally biased region" description="Low complexity" evidence="1">
    <location>
        <begin position="410"/>
        <end position="422"/>
    </location>
</feature>
<dbReference type="SUPFAM" id="SSF49562">
    <property type="entry name" value="C2 domain (Calcium/lipid-binding domain, CaLB)"/>
    <property type="match status" value="2"/>
</dbReference>
<dbReference type="CDD" id="cd08408">
    <property type="entry name" value="C2B_Synaptotagmin-14_16"/>
    <property type="match status" value="1"/>
</dbReference>
<dbReference type="RefSeq" id="XP_014662630.1">
    <property type="nucleotide sequence ID" value="XM_014807144.1"/>
</dbReference>
<keyword evidence="4" id="KW-1185">Reference proteome</keyword>
<dbReference type="PANTHER" id="PTHR46129">
    <property type="entry name" value="SYNAPTOTAGMIN 14, ISOFORM D"/>
    <property type="match status" value="1"/>
</dbReference>
<gene>
    <name evidence="5" type="primary">LOC106805520</name>
</gene>
<feature type="domain" description="C2" evidence="3">
    <location>
        <begin position="427"/>
        <end position="562"/>
    </location>
</feature>
<dbReference type="InterPro" id="IPR035892">
    <property type="entry name" value="C2_domain_sf"/>
</dbReference>
<dbReference type="CDD" id="cd08389">
    <property type="entry name" value="C2A_Synaptotagmin-14_16"/>
    <property type="match status" value="1"/>
</dbReference>
<organism evidence="4 5">
    <name type="scientific">Priapulus caudatus</name>
    <name type="common">Priapulid worm</name>
    <dbReference type="NCBI Taxonomy" id="37621"/>
    <lineage>
        <taxon>Eukaryota</taxon>
        <taxon>Metazoa</taxon>
        <taxon>Ecdysozoa</taxon>
        <taxon>Scalidophora</taxon>
        <taxon>Priapulida</taxon>
        <taxon>Priapulimorpha</taxon>
        <taxon>Priapulimorphida</taxon>
        <taxon>Priapulidae</taxon>
        <taxon>Priapulus</taxon>
    </lineage>
</organism>
<dbReference type="PANTHER" id="PTHR46129:SF2">
    <property type="entry name" value="SYNAPTOTAGMIN 14, ISOFORM D"/>
    <property type="match status" value="1"/>
</dbReference>
<accession>A0ABM1DRQ9</accession>